<organism evidence="5 6">
    <name type="scientific">Ohtaekwangia koreensis</name>
    <dbReference type="NCBI Taxonomy" id="688867"/>
    <lineage>
        <taxon>Bacteria</taxon>
        <taxon>Pseudomonadati</taxon>
        <taxon>Bacteroidota</taxon>
        <taxon>Cytophagia</taxon>
        <taxon>Cytophagales</taxon>
        <taxon>Fulvivirgaceae</taxon>
        <taxon>Ohtaekwangia</taxon>
    </lineage>
</organism>
<dbReference type="InterPro" id="IPR029044">
    <property type="entry name" value="Nucleotide-diphossugar_trans"/>
</dbReference>
<evidence type="ECO:0000313" key="5">
    <source>
        <dbReference type="EMBL" id="SKC82417.1"/>
    </source>
</evidence>
<keyword evidence="4" id="KW-0812">Transmembrane</keyword>
<reference evidence="5 6" key="1">
    <citation type="submission" date="2017-02" db="EMBL/GenBank/DDBJ databases">
        <authorList>
            <person name="Peterson S.W."/>
        </authorList>
    </citation>
    <scope>NUCLEOTIDE SEQUENCE [LARGE SCALE GENOMIC DNA]</scope>
    <source>
        <strain evidence="5 6">DSM 25262</strain>
    </source>
</reference>
<feature type="transmembrane region" description="Helical" evidence="4">
    <location>
        <begin position="6"/>
        <end position="29"/>
    </location>
</feature>
<accession>A0A1T5M2B1</accession>
<protein>
    <submittedName>
        <fullName evidence="5">Glycosyltransferase, catalytic subunit of cellulose synthase and poly-beta-1,6-N-acetylglucosamine synthase</fullName>
    </submittedName>
</protein>
<dbReference type="PANTHER" id="PTHR43630">
    <property type="entry name" value="POLY-BETA-1,6-N-ACETYL-D-GLUCOSAMINE SYNTHASE"/>
    <property type="match status" value="1"/>
</dbReference>
<dbReference type="GO" id="GO:0016757">
    <property type="term" value="F:glycosyltransferase activity"/>
    <property type="evidence" value="ECO:0007669"/>
    <property type="project" value="UniProtKB-KW"/>
</dbReference>
<dbReference type="RefSeq" id="WP_079688726.1">
    <property type="nucleotide sequence ID" value="NZ_FUZU01000003.1"/>
</dbReference>
<dbReference type="Gene3D" id="3.90.550.10">
    <property type="entry name" value="Spore Coat Polysaccharide Biosynthesis Protein SpsA, Chain A"/>
    <property type="match status" value="1"/>
</dbReference>
<dbReference type="SUPFAM" id="SSF53448">
    <property type="entry name" value="Nucleotide-diphospho-sugar transferases"/>
    <property type="match status" value="1"/>
</dbReference>
<keyword evidence="4" id="KW-1133">Transmembrane helix</keyword>
<evidence type="ECO:0000256" key="3">
    <source>
        <dbReference type="ARBA" id="ARBA00022679"/>
    </source>
</evidence>
<dbReference type="Proteomes" id="UP000190961">
    <property type="component" value="Unassembled WGS sequence"/>
</dbReference>
<dbReference type="OrthoDB" id="1523666at2"/>
<gene>
    <name evidence="5" type="ORF">SAMN05660236_4179</name>
</gene>
<feature type="transmembrane region" description="Helical" evidence="4">
    <location>
        <begin position="329"/>
        <end position="349"/>
    </location>
</feature>
<keyword evidence="3 5" id="KW-0808">Transferase</keyword>
<proteinExistence type="inferred from homology"/>
<sequence length="391" mass="44171">MFILELIILLYFVYVVVYTAFFAFAGVFYKALPLLPPQRNLKFCVLIPSYKEDAVIVDVAQKALNQNYAHDHYDVVIIADSLQPSTIAFLQTLPIKVIEVQFESSTKVKSLNMALGQLPTDKYDYAVILDADNIMEPDFLQRQNALLAGYGFKAVQGQRKPKNQNTNLAFLDGVSEAINNHVYRQGHTAAGLSSSISGSGVVFDFALLKEKLSKMTSIGGFDRELELQLLQEGIKVYYYKDAVVYDEKISQASAFQNQRKRWISSQYFYLRKYFKSGMLAFFKGNFTFFNSAILRNIQLPRLINLGLLTVLTALAVLAHNYLAWGATPWVVLFTVNTIAVLISIPGEFYSKKMLKALLDLPGIFVRMFLLLFKLKNANKKFIHTPHGATSE</sequence>
<dbReference type="AlphaFoldDB" id="A0A1T5M2B1"/>
<dbReference type="STRING" id="688867.SAMN05660236_4179"/>
<evidence type="ECO:0000256" key="1">
    <source>
        <dbReference type="ARBA" id="ARBA00006739"/>
    </source>
</evidence>
<keyword evidence="6" id="KW-1185">Reference proteome</keyword>
<evidence type="ECO:0000256" key="4">
    <source>
        <dbReference type="SAM" id="Phobius"/>
    </source>
</evidence>
<name>A0A1T5M2B1_9BACT</name>
<keyword evidence="4" id="KW-0472">Membrane</keyword>
<keyword evidence="2" id="KW-0328">Glycosyltransferase</keyword>
<evidence type="ECO:0000313" key="6">
    <source>
        <dbReference type="Proteomes" id="UP000190961"/>
    </source>
</evidence>
<evidence type="ECO:0000256" key="2">
    <source>
        <dbReference type="ARBA" id="ARBA00022676"/>
    </source>
</evidence>
<comment type="similarity">
    <text evidence="1">Belongs to the glycosyltransferase 2 family.</text>
</comment>
<feature type="transmembrane region" description="Helical" evidence="4">
    <location>
        <begin position="302"/>
        <end position="323"/>
    </location>
</feature>
<dbReference type="Pfam" id="PF13641">
    <property type="entry name" value="Glyco_tranf_2_3"/>
    <property type="match status" value="1"/>
</dbReference>
<dbReference type="EMBL" id="FUZU01000003">
    <property type="protein sequence ID" value="SKC82417.1"/>
    <property type="molecule type" value="Genomic_DNA"/>
</dbReference>
<dbReference type="PANTHER" id="PTHR43630:SF1">
    <property type="entry name" value="POLY-BETA-1,6-N-ACETYL-D-GLUCOSAMINE SYNTHASE"/>
    <property type="match status" value="1"/>
</dbReference>